<dbReference type="RefSeq" id="WP_032125740.1">
    <property type="nucleotide sequence ID" value="NZ_LN879502.1"/>
</dbReference>
<evidence type="ECO:0000259" key="1">
    <source>
        <dbReference type="Pfam" id="PF00535"/>
    </source>
</evidence>
<dbReference type="Gene3D" id="3.90.550.10">
    <property type="entry name" value="Spore Coat Polysaccharide Biosynthesis Protein SpsA, Chain A"/>
    <property type="match status" value="1"/>
</dbReference>
<gene>
    <name evidence="2" type="ORF">PNK_1408</name>
</gene>
<organism evidence="2 3">
    <name type="scientific">Candidatus Protochlamydia naegleriophila</name>
    <dbReference type="NCBI Taxonomy" id="389348"/>
    <lineage>
        <taxon>Bacteria</taxon>
        <taxon>Pseudomonadati</taxon>
        <taxon>Chlamydiota</taxon>
        <taxon>Chlamydiia</taxon>
        <taxon>Parachlamydiales</taxon>
        <taxon>Parachlamydiaceae</taxon>
        <taxon>Candidatus Protochlamydia</taxon>
    </lineage>
</organism>
<keyword evidence="2" id="KW-0328">Glycosyltransferase</keyword>
<reference evidence="3" key="1">
    <citation type="submission" date="2015-09" db="EMBL/GenBank/DDBJ databases">
        <authorList>
            <person name="Bertelli C."/>
        </authorList>
    </citation>
    <scope>NUCLEOTIDE SEQUENCE [LARGE SCALE GENOMIC DNA]</scope>
    <source>
        <strain evidence="3">KNic</strain>
    </source>
</reference>
<dbReference type="EMBL" id="LN879502">
    <property type="protein sequence ID" value="CUI17021.1"/>
    <property type="molecule type" value="Genomic_DNA"/>
</dbReference>
<dbReference type="FunCoup" id="A0A0U5JD39">
    <property type="interactions" value="98"/>
</dbReference>
<sequence>MHGRLKIIVPSFNSVKYLPKTLHSIEMQTVKDIDVCVVDDCSTLPQQRVIIEEFCRRNRWSFIFHTCNQGALVSIKDGIESMQCQDDDVIVIIDGDDWLSDDQVFKTLQEVYAAPEVYLTYGSFETYPKNCINITYAAPVSPEVIEKQLYRQTPWIYHHLKTFRFRLWKHLKDKDLRNAQGDYYMVTSDRAIFYPLLELAGHHIRHIDRILYIYNVENPLNDHKISRDEQFLEEQYIKAQPSYPPLP</sequence>
<dbReference type="InParanoid" id="A0A0U5JD39"/>
<dbReference type="AlphaFoldDB" id="A0A0U5JD39"/>
<dbReference type="Pfam" id="PF00535">
    <property type="entry name" value="Glycos_transf_2"/>
    <property type="match status" value="1"/>
</dbReference>
<keyword evidence="2" id="KW-0808">Transferase</keyword>
<evidence type="ECO:0000313" key="3">
    <source>
        <dbReference type="Proteomes" id="UP000069902"/>
    </source>
</evidence>
<dbReference type="InterPro" id="IPR050834">
    <property type="entry name" value="Glycosyltransf_2"/>
</dbReference>
<dbReference type="STRING" id="389348.PNK_1408"/>
<name>A0A0U5JD39_9BACT</name>
<dbReference type="Proteomes" id="UP000069902">
    <property type="component" value="Chromosome cPNK"/>
</dbReference>
<dbReference type="InterPro" id="IPR001173">
    <property type="entry name" value="Glyco_trans_2-like"/>
</dbReference>
<feature type="domain" description="Glycosyltransferase 2-like" evidence="1">
    <location>
        <begin position="7"/>
        <end position="166"/>
    </location>
</feature>
<protein>
    <submittedName>
        <fullName evidence="2">Putative glycosyl transferase family 2 protein</fullName>
        <ecNumber evidence="2">2.4.1.-</ecNumber>
    </submittedName>
</protein>
<dbReference type="GO" id="GO:0016757">
    <property type="term" value="F:glycosyltransferase activity"/>
    <property type="evidence" value="ECO:0007669"/>
    <property type="project" value="UniProtKB-KW"/>
</dbReference>
<dbReference type="InterPro" id="IPR029044">
    <property type="entry name" value="Nucleotide-diphossugar_trans"/>
</dbReference>
<keyword evidence="3" id="KW-1185">Reference proteome</keyword>
<dbReference type="PANTHER" id="PTHR43685:SF2">
    <property type="entry name" value="GLYCOSYLTRANSFERASE 2-LIKE DOMAIN-CONTAINING PROTEIN"/>
    <property type="match status" value="1"/>
</dbReference>
<dbReference type="SUPFAM" id="SSF53448">
    <property type="entry name" value="Nucleotide-diphospho-sugar transferases"/>
    <property type="match status" value="1"/>
</dbReference>
<dbReference type="PANTHER" id="PTHR43685">
    <property type="entry name" value="GLYCOSYLTRANSFERASE"/>
    <property type="match status" value="1"/>
</dbReference>
<proteinExistence type="predicted"/>
<evidence type="ECO:0000313" key="2">
    <source>
        <dbReference type="EMBL" id="CUI17021.1"/>
    </source>
</evidence>
<dbReference type="CDD" id="cd00761">
    <property type="entry name" value="Glyco_tranf_GTA_type"/>
    <property type="match status" value="1"/>
</dbReference>
<dbReference type="PATRIC" id="fig|389348.3.peg.1576"/>
<dbReference type="EC" id="2.4.1.-" evidence="2"/>
<accession>A0A0U5JD39</accession>
<dbReference type="KEGG" id="pnl:PNK_1408"/>